<gene>
    <name evidence="4" type="ORF">MNBD_GAMMA17-2026</name>
</gene>
<dbReference type="Pfam" id="PF16331">
    <property type="entry name" value="TolA_bind_tri"/>
    <property type="match status" value="1"/>
</dbReference>
<feature type="domain" description="Outer membrane lipoprotein BamD-like" evidence="2">
    <location>
        <begin position="209"/>
        <end position="330"/>
    </location>
</feature>
<dbReference type="InterPro" id="IPR011990">
    <property type="entry name" value="TPR-like_helical_dom_sf"/>
</dbReference>
<dbReference type="EMBL" id="UOFQ01000162">
    <property type="protein sequence ID" value="VAW89924.1"/>
    <property type="molecule type" value="Genomic_DNA"/>
</dbReference>
<evidence type="ECO:0000259" key="3">
    <source>
        <dbReference type="Pfam" id="PF16331"/>
    </source>
</evidence>
<dbReference type="AlphaFoldDB" id="A0A3B1A880"/>
<dbReference type="NCBIfam" id="TIGR02795">
    <property type="entry name" value="tol_pal_ybgF"/>
    <property type="match status" value="1"/>
</dbReference>
<proteinExistence type="inferred from homology"/>
<dbReference type="GO" id="GO:0016740">
    <property type="term" value="F:transferase activity"/>
    <property type="evidence" value="ECO:0007669"/>
    <property type="project" value="UniProtKB-KW"/>
</dbReference>
<accession>A0A3B1A880</accession>
<sequence>MSAVSSKRAGYAVLTVMVGTLGFYSVASARNGLPPIHESSISNVAAAPPPAPAFSERQLPLEQRLIRLERMVDNRALLEMLSRIEDMQSEVQMMRGELEMQRHEFEGIKQRQRDLYLDIDRRMLALEKSASSALAPPLVPTAGFAPRAAPANVAVQPAVTPPMANTARSASSSFASMPPVTPVVPVLGGGSGQPAAAPVPTVAAIDPLQEQSAYQQALNILREGRYDEAIVAFQSFLTRFQGSQYAGNAQYWIGEANYVSLRYPLAVEEFQKVIASYPESAKVSDSLLKIGYTFYELKAWEQARQALGTLVERFPKTTAAQLADNRLHRMKLEGH</sequence>
<evidence type="ECO:0000259" key="2">
    <source>
        <dbReference type="Pfam" id="PF13525"/>
    </source>
</evidence>
<dbReference type="InterPro" id="IPR039565">
    <property type="entry name" value="BamD-like"/>
</dbReference>
<keyword evidence="1" id="KW-0732">Signal</keyword>
<protein>
    <submittedName>
        <fullName evidence="4">TPR repeat containing exported protein Putative periplasmic protein contains a protein prenylyltransferase domain</fullName>
    </submittedName>
</protein>
<evidence type="ECO:0000256" key="1">
    <source>
        <dbReference type="ARBA" id="ARBA00022729"/>
    </source>
</evidence>
<organism evidence="4">
    <name type="scientific">hydrothermal vent metagenome</name>
    <dbReference type="NCBI Taxonomy" id="652676"/>
    <lineage>
        <taxon>unclassified sequences</taxon>
        <taxon>metagenomes</taxon>
        <taxon>ecological metagenomes</taxon>
    </lineage>
</organism>
<dbReference type="GO" id="GO:0051301">
    <property type="term" value="P:cell division"/>
    <property type="evidence" value="ECO:0007669"/>
    <property type="project" value="InterPro"/>
</dbReference>
<dbReference type="Pfam" id="PF13525">
    <property type="entry name" value="YfiO"/>
    <property type="match status" value="1"/>
</dbReference>
<dbReference type="GO" id="GO:0070206">
    <property type="term" value="P:protein trimerization"/>
    <property type="evidence" value="ECO:0007669"/>
    <property type="project" value="InterPro"/>
</dbReference>
<dbReference type="InterPro" id="IPR034706">
    <property type="entry name" value="CpoB"/>
</dbReference>
<dbReference type="SUPFAM" id="SSF48452">
    <property type="entry name" value="TPR-like"/>
    <property type="match status" value="1"/>
</dbReference>
<dbReference type="InterPro" id="IPR032519">
    <property type="entry name" value="YbgF_tri"/>
</dbReference>
<dbReference type="HAMAP" id="MF_02066">
    <property type="entry name" value="CpoB"/>
    <property type="match status" value="1"/>
</dbReference>
<dbReference type="InterPro" id="IPR014162">
    <property type="entry name" value="CpoB_C"/>
</dbReference>
<reference evidence="4" key="1">
    <citation type="submission" date="2018-06" db="EMBL/GenBank/DDBJ databases">
        <authorList>
            <person name="Zhirakovskaya E."/>
        </authorList>
    </citation>
    <scope>NUCLEOTIDE SEQUENCE</scope>
</reference>
<evidence type="ECO:0000313" key="4">
    <source>
        <dbReference type="EMBL" id="VAW89924.1"/>
    </source>
</evidence>
<dbReference type="Gene3D" id="1.25.40.10">
    <property type="entry name" value="Tetratricopeptide repeat domain"/>
    <property type="match status" value="1"/>
</dbReference>
<dbReference type="Gene3D" id="1.20.5.110">
    <property type="match status" value="1"/>
</dbReference>
<feature type="domain" description="YbgF trimerisation" evidence="3">
    <location>
        <begin position="61"/>
        <end position="132"/>
    </location>
</feature>
<keyword evidence="4" id="KW-0808">Transferase</keyword>
<name>A0A3B1A880_9ZZZZ</name>